<name>A0ABM8V3C3_THEXY</name>
<dbReference type="InterPro" id="IPR000620">
    <property type="entry name" value="EamA_dom"/>
</dbReference>
<dbReference type="Gene3D" id="1.10.3730.20">
    <property type="match status" value="1"/>
</dbReference>
<evidence type="ECO:0000256" key="3">
    <source>
        <dbReference type="ARBA" id="ARBA00022692"/>
    </source>
</evidence>
<feature type="transmembrane region" description="Helical" evidence="6">
    <location>
        <begin position="234"/>
        <end position="256"/>
    </location>
</feature>
<reference evidence="8 9" key="1">
    <citation type="submission" date="2021-04" db="EMBL/GenBank/DDBJ databases">
        <authorList>
            <person name="Rakotoarivonina H."/>
        </authorList>
    </citation>
    <scope>NUCLEOTIDE SEQUENCE [LARGE SCALE GENOMIC DNA]</scope>
    <source>
        <strain evidence="8 9">XE</strain>
    </source>
</reference>
<feature type="transmembrane region" description="Helical" evidence="6">
    <location>
        <begin position="146"/>
        <end position="164"/>
    </location>
</feature>
<feature type="domain" description="EamA" evidence="7">
    <location>
        <begin position="150"/>
        <end position="281"/>
    </location>
</feature>
<keyword evidence="5 6" id="KW-0472">Membrane</keyword>
<feature type="transmembrane region" description="Helical" evidence="6">
    <location>
        <begin position="176"/>
        <end position="195"/>
    </location>
</feature>
<evidence type="ECO:0000256" key="6">
    <source>
        <dbReference type="SAM" id="Phobius"/>
    </source>
</evidence>
<evidence type="ECO:0000256" key="1">
    <source>
        <dbReference type="ARBA" id="ARBA00004127"/>
    </source>
</evidence>
<feature type="transmembrane region" description="Helical" evidence="6">
    <location>
        <begin position="116"/>
        <end position="134"/>
    </location>
</feature>
<feature type="transmembrane region" description="Helical" evidence="6">
    <location>
        <begin position="88"/>
        <end position="109"/>
    </location>
</feature>
<evidence type="ECO:0000313" key="9">
    <source>
        <dbReference type="Proteomes" id="UP000681526"/>
    </source>
</evidence>
<dbReference type="InterPro" id="IPR050638">
    <property type="entry name" value="AA-Vitamin_Transporters"/>
</dbReference>
<feature type="transmembrane region" description="Helical" evidence="6">
    <location>
        <begin position="262"/>
        <end position="282"/>
    </location>
</feature>
<keyword evidence="3 6" id="KW-0812">Transmembrane</keyword>
<feature type="transmembrane region" description="Helical" evidence="6">
    <location>
        <begin position="207"/>
        <end position="227"/>
    </location>
</feature>
<dbReference type="EMBL" id="CAJRAY010000038">
    <property type="protein sequence ID" value="CAG5084924.1"/>
    <property type="molecule type" value="Genomic_DNA"/>
</dbReference>
<organism evidence="8 9">
    <name type="scientific">Thermobacillus xylanilyticus</name>
    <dbReference type="NCBI Taxonomy" id="76633"/>
    <lineage>
        <taxon>Bacteria</taxon>
        <taxon>Bacillati</taxon>
        <taxon>Bacillota</taxon>
        <taxon>Bacilli</taxon>
        <taxon>Bacillales</taxon>
        <taxon>Paenibacillaceae</taxon>
        <taxon>Thermobacillus</taxon>
    </lineage>
</organism>
<dbReference type="Pfam" id="PF00892">
    <property type="entry name" value="EamA"/>
    <property type="match status" value="2"/>
</dbReference>
<comment type="similarity">
    <text evidence="2">Belongs to the EamA transporter family.</text>
</comment>
<dbReference type="Proteomes" id="UP000681526">
    <property type="component" value="Unassembled WGS sequence"/>
</dbReference>
<keyword evidence="4 6" id="KW-1133">Transmembrane helix</keyword>
<evidence type="ECO:0000313" key="8">
    <source>
        <dbReference type="EMBL" id="CAG5084924.1"/>
    </source>
</evidence>
<proteinExistence type="inferred from homology"/>
<evidence type="ECO:0000259" key="7">
    <source>
        <dbReference type="Pfam" id="PF00892"/>
    </source>
</evidence>
<accession>A0ABM8V3C3</accession>
<protein>
    <recommendedName>
        <fullName evidence="7">EamA domain-containing protein</fullName>
    </recommendedName>
</protein>
<evidence type="ECO:0000256" key="5">
    <source>
        <dbReference type="ARBA" id="ARBA00023136"/>
    </source>
</evidence>
<dbReference type="PANTHER" id="PTHR32322:SF2">
    <property type="entry name" value="EAMA DOMAIN-CONTAINING PROTEIN"/>
    <property type="match status" value="1"/>
</dbReference>
<comment type="subcellular location">
    <subcellularLocation>
        <location evidence="1">Endomembrane system</location>
        <topology evidence="1">Multi-pass membrane protein</topology>
    </subcellularLocation>
</comment>
<dbReference type="PANTHER" id="PTHR32322">
    <property type="entry name" value="INNER MEMBRANE TRANSPORTER"/>
    <property type="match status" value="1"/>
</dbReference>
<evidence type="ECO:0000256" key="2">
    <source>
        <dbReference type="ARBA" id="ARBA00007362"/>
    </source>
</evidence>
<feature type="domain" description="EamA" evidence="7">
    <location>
        <begin position="1"/>
        <end position="132"/>
    </location>
</feature>
<dbReference type="InterPro" id="IPR037185">
    <property type="entry name" value="EmrE-like"/>
</dbReference>
<sequence length="304" mass="32315">MGYVLLLLATLGWSFVGILVKIASGMADSMMITFARFGFGVLFLGGWLLLKDGRIRLSAALPWIWIGAAGKSLNYFFENMALKWGYSYGNIVIPPVQMITLLFVSALFLKERIGPKGWTAAALSLAGILIIGWGNAGGEIAEGADGLTTLCFALAGVGAAIHVLSQKSLVKEMDAATMNFVVFFWAAVLTAVPLPFAGDPLPGGFSIAAWAAMIALGLITGLSFLCFGEAIKRVPFPAVIIVSNCQVLFQLIWSAALFREPITLWIIAGAFLFTAGIVLLNMPLKKRVVIRDGGAAAATRHAEG</sequence>
<comment type="caution">
    <text evidence="8">The sequence shown here is derived from an EMBL/GenBank/DDBJ whole genome shotgun (WGS) entry which is preliminary data.</text>
</comment>
<evidence type="ECO:0000256" key="4">
    <source>
        <dbReference type="ARBA" id="ARBA00022989"/>
    </source>
</evidence>
<gene>
    <name evidence="8" type="primary">txxe 1131</name>
    <name evidence="8" type="ORF">TXXE_08330</name>
</gene>
<feature type="transmembrane region" description="Helical" evidence="6">
    <location>
        <begin position="57"/>
        <end position="76"/>
    </location>
</feature>
<keyword evidence="9" id="KW-1185">Reference proteome</keyword>
<dbReference type="SUPFAM" id="SSF103481">
    <property type="entry name" value="Multidrug resistance efflux transporter EmrE"/>
    <property type="match status" value="2"/>
</dbReference>
<feature type="transmembrane region" description="Helical" evidence="6">
    <location>
        <begin position="30"/>
        <end position="50"/>
    </location>
</feature>